<reference evidence="1" key="2">
    <citation type="submission" date="2020-06" db="EMBL/GenBank/DDBJ databases">
        <authorList>
            <person name="Sheffer M."/>
        </authorList>
    </citation>
    <scope>NUCLEOTIDE SEQUENCE</scope>
</reference>
<protein>
    <submittedName>
        <fullName evidence="1">Uncharacterized protein</fullName>
    </submittedName>
</protein>
<sequence>MHCSLFYSDHLTGIRNKTDEFCLKNLHKIVFRSNNSSYIWTVKNEKGRKKFNIQRLKRWVHFTCLNKIGANLQKEEADPSNSIPQHNGLTAENEIQKEGKKESQINELDAVVAVIIWKEQRYVVLLLGNARKVDNMDCMYKILQCLCLHF</sequence>
<dbReference type="Proteomes" id="UP000807504">
    <property type="component" value="Unassembled WGS sequence"/>
</dbReference>
<dbReference type="AlphaFoldDB" id="A0A8T0F9D2"/>
<keyword evidence="2" id="KW-1185">Reference proteome</keyword>
<accession>A0A8T0F9D2</accession>
<gene>
    <name evidence="1" type="ORF">HNY73_011121</name>
</gene>
<evidence type="ECO:0000313" key="1">
    <source>
        <dbReference type="EMBL" id="KAF8785603.1"/>
    </source>
</evidence>
<organism evidence="1 2">
    <name type="scientific">Argiope bruennichi</name>
    <name type="common">Wasp spider</name>
    <name type="synonym">Aranea bruennichi</name>
    <dbReference type="NCBI Taxonomy" id="94029"/>
    <lineage>
        <taxon>Eukaryota</taxon>
        <taxon>Metazoa</taxon>
        <taxon>Ecdysozoa</taxon>
        <taxon>Arthropoda</taxon>
        <taxon>Chelicerata</taxon>
        <taxon>Arachnida</taxon>
        <taxon>Araneae</taxon>
        <taxon>Araneomorphae</taxon>
        <taxon>Entelegynae</taxon>
        <taxon>Araneoidea</taxon>
        <taxon>Araneidae</taxon>
        <taxon>Argiope</taxon>
    </lineage>
</organism>
<dbReference type="EMBL" id="JABXBU010000030">
    <property type="protein sequence ID" value="KAF8785603.1"/>
    <property type="molecule type" value="Genomic_DNA"/>
</dbReference>
<name>A0A8T0F9D2_ARGBR</name>
<evidence type="ECO:0000313" key="2">
    <source>
        <dbReference type="Proteomes" id="UP000807504"/>
    </source>
</evidence>
<proteinExistence type="predicted"/>
<reference evidence="1" key="1">
    <citation type="journal article" date="2020" name="bioRxiv">
        <title>Chromosome-level reference genome of the European wasp spider Argiope bruennichi: a resource for studies on range expansion and evolutionary adaptation.</title>
        <authorList>
            <person name="Sheffer M.M."/>
            <person name="Hoppe A."/>
            <person name="Krehenwinkel H."/>
            <person name="Uhl G."/>
            <person name="Kuss A.W."/>
            <person name="Jensen L."/>
            <person name="Jensen C."/>
            <person name="Gillespie R.G."/>
            <person name="Hoff K.J."/>
            <person name="Prost S."/>
        </authorList>
    </citation>
    <scope>NUCLEOTIDE SEQUENCE</scope>
</reference>
<comment type="caution">
    <text evidence="1">The sequence shown here is derived from an EMBL/GenBank/DDBJ whole genome shotgun (WGS) entry which is preliminary data.</text>
</comment>